<gene>
    <name evidence="2" type="ORF">HDA36_005516</name>
</gene>
<dbReference type="Gene3D" id="2.170.150.40">
    <property type="entry name" value="Domain of unknown function (DUF427)"/>
    <property type="match status" value="2"/>
</dbReference>
<dbReference type="EMBL" id="JACHDB010000002">
    <property type="protein sequence ID" value="MBB5435368.1"/>
    <property type="molecule type" value="Genomic_DNA"/>
</dbReference>
<protein>
    <submittedName>
        <fullName evidence="2">Uncharacterized protein (DUF427 family)</fullName>
    </submittedName>
</protein>
<feature type="domain" description="DUF427" evidence="1">
    <location>
        <begin position="162"/>
        <end position="253"/>
    </location>
</feature>
<dbReference type="Pfam" id="PF04248">
    <property type="entry name" value="NTP_transf_9"/>
    <property type="match status" value="2"/>
</dbReference>
<name>A0A7W8VGP4_9ACTN</name>
<dbReference type="PANTHER" id="PTHR34310">
    <property type="entry name" value="DUF427 DOMAIN PROTEIN (AFU_ORTHOLOGUE AFUA_3G02220)"/>
    <property type="match status" value="1"/>
</dbReference>
<proteinExistence type="predicted"/>
<feature type="domain" description="DUF427" evidence="1">
    <location>
        <begin position="38"/>
        <end position="130"/>
    </location>
</feature>
<dbReference type="InterPro" id="IPR038694">
    <property type="entry name" value="DUF427_sf"/>
</dbReference>
<dbReference type="Proteomes" id="UP000572635">
    <property type="component" value="Unassembled WGS sequence"/>
</dbReference>
<organism evidence="2 3">
    <name type="scientific">Nocardiopsis composta</name>
    <dbReference type="NCBI Taxonomy" id="157465"/>
    <lineage>
        <taxon>Bacteria</taxon>
        <taxon>Bacillati</taxon>
        <taxon>Actinomycetota</taxon>
        <taxon>Actinomycetes</taxon>
        <taxon>Streptosporangiales</taxon>
        <taxon>Nocardiopsidaceae</taxon>
        <taxon>Nocardiopsis</taxon>
    </lineage>
</organism>
<evidence type="ECO:0000259" key="1">
    <source>
        <dbReference type="Pfam" id="PF04248"/>
    </source>
</evidence>
<sequence>MSLTFGGGPLSKNAPGTVNYTLSAPHHALFMQPFPRRVRAVLAGTTVLDTVQGHLLHETSLMPQLYVPTEDLRGGSLTPSDHTTHCPYKGDAAYWHLTVGERTVQNAVWAYPDPKPEASWLRGLSSVYWEAADAWFDEEEEVRAHLRDPYHRVDTRPASVLVRVRHGDQVVALSGNARVLSETGLPNRYYIPPDDVRTDLLVPSGTDYHCPYKGQARYWHLRTGDRDLVDAAWSFTAPLSDGRDVRDHFCFLHDELEITTEPK</sequence>
<dbReference type="RefSeq" id="WP_184398115.1">
    <property type="nucleotide sequence ID" value="NZ_BAAAJD010000131.1"/>
</dbReference>
<dbReference type="InterPro" id="IPR007361">
    <property type="entry name" value="DUF427"/>
</dbReference>
<keyword evidence="3" id="KW-1185">Reference proteome</keyword>
<dbReference type="PANTHER" id="PTHR34310:SF8">
    <property type="entry name" value="CONSERVED PROTEIN"/>
    <property type="match status" value="1"/>
</dbReference>
<reference evidence="2 3" key="1">
    <citation type="submission" date="2020-08" db="EMBL/GenBank/DDBJ databases">
        <title>Sequencing the genomes of 1000 actinobacteria strains.</title>
        <authorList>
            <person name="Klenk H.-P."/>
        </authorList>
    </citation>
    <scope>NUCLEOTIDE SEQUENCE [LARGE SCALE GENOMIC DNA]</scope>
    <source>
        <strain evidence="2 3">DSM 44551</strain>
    </source>
</reference>
<evidence type="ECO:0000313" key="2">
    <source>
        <dbReference type="EMBL" id="MBB5435368.1"/>
    </source>
</evidence>
<accession>A0A7W8VGP4</accession>
<evidence type="ECO:0000313" key="3">
    <source>
        <dbReference type="Proteomes" id="UP000572635"/>
    </source>
</evidence>
<dbReference type="AlphaFoldDB" id="A0A7W8VGP4"/>
<comment type="caution">
    <text evidence="2">The sequence shown here is derived from an EMBL/GenBank/DDBJ whole genome shotgun (WGS) entry which is preliminary data.</text>
</comment>